<keyword evidence="12" id="KW-0812">Transmembrane</keyword>
<evidence type="ECO:0000256" key="5">
    <source>
        <dbReference type="ARBA" id="ARBA00022723"/>
    </source>
</evidence>
<name>A0A5S9X1W2_ARATH</name>
<dbReference type="AlphaFoldDB" id="A0A5S9X1W2"/>
<reference evidence="16 17" key="1">
    <citation type="submission" date="2019-12" db="EMBL/GenBank/DDBJ databases">
        <authorList>
            <person name="Jiao W.-B."/>
            <person name="Schneeberger K."/>
        </authorList>
    </citation>
    <scope>NUCLEOTIDE SEQUENCE [LARGE SCALE GENOMIC DNA]</scope>
    <source>
        <strain evidence="17">cv. C24</strain>
    </source>
</reference>
<dbReference type="Gene3D" id="2.60.40.380">
    <property type="entry name" value="Purple acid phosphatase-like, N-terminal"/>
    <property type="match status" value="1"/>
</dbReference>
<dbReference type="SUPFAM" id="SSF49363">
    <property type="entry name" value="Purple acid phosphatase, N-terminal domain"/>
    <property type="match status" value="1"/>
</dbReference>
<dbReference type="Pfam" id="PF16656">
    <property type="entry name" value="Pur_ac_phosph_N"/>
    <property type="match status" value="1"/>
</dbReference>
<evidence type="ECO:0000259" key="15">
    <source>
        <dbReference type="Pfam" id="PF16656"/>
    </source>
</evidence>
<dbReference type="GO" id="GO:0003993">
    <property type="term" value="F:acid phosphatase activity"/>
    <property type="evidence" value="ECO:0007669"/>
    <property type="project" value="UniProtKB-EC"/>
</dbReference>
<dbReference type="SUPFAM" id="SSF56300">
    <property type="entry name" value="Metallo-dependent phosphatases"/>
    <property type="match status" value="1"/>
</dbReference>
<feature type="transmembrane region" description="Helical" evidence="12">
    <location>
        <begin position="12"/>
        <end position="30"/>
    </location>
</feature>
<dbReference type="InterPro" id="IPR008963">
    <property type="entry name" value="Purple_acid_Pase-like_N"/>
</dbReference>
<organism evidence="16 17">
    <name type="scientific">Arabidopsis thaliana</name>
    <name type="common">Mouse-ear cress</name>
    <dbReference type="NCBI Taxonomy" id="3702"/>
    <lineage>
        <taxon>Eukaryota</taxon>
        <taxon>Viridiplantae</taxon>
        <taxon>Streptophyta</taxon>
        <taxon>Embryophyta</taxon>
        <taxon>Tracheophyta</taxon>
        <taxon>Spermatophyta</taxon>
        <taxon>Magnoliopsida</taxon>
        <taxon>eudicotyledons</taxon>
        <taxon>Gunneridae</taxon>
        <taxon>Pentapetalae</taxon>
        <taxon>rosids</taxon>
        <taxon>malvids</taxon>
        <taxon>Brassicales</taxon>
        <taxon>Brassicaceae</taxon>
        <taxon>Camelineae</taxon>
        <taxon>Arabidopsis</taxon>
    </lineage>
</organism>
<keyword evidence="12" id="KW-0472">Membrane</keyword>
<dbReference type="ExpressionAtlas" id="A0A5S9X1W2">
    <property type="expression patterns" value="baseline and differential"/>
</dbReference>
<dbReference type="EC" id="3.1.3.2" evidence="11"/>
<dbReference type="Pfam" id="PF00149">
    <property type="entry name" value="Metallophos"/>
    <property type="match status" value="1"/>
</dbReference>
<dbReference type="FunFam" id="3.60.21.10:FF:000034">
    <property type="entry name" value="Fe(3+)-Zn(2+) purple acid phosphatase"/>
    <property type="match status" value="1"/>
</dbReference>
<evidence type="ECO:0000313" key="17">
    <source>
        <dbReference type="Proteomes" id="UP000434276"/>
    </source>
</evidence>
<evidence type="ECO:0000313" key="16">
    <source>
        <dbReference type="EMBL" id="CAA0372350.1"/>
    </source>
</evidence>
<sequence length="480" mass="55149">MSSRSDLKIKRVSLIIFLLSVLVEFCYGGFTSEYVRGSDLPDDMPLDSDVFEVPPGPNSPQQVHVTQGNHEGNGVIISWVTPVKPGSKTVRYWCENEKSRKQAEATVNTYRFFNYTSGYIHHCLIDDLESNILNLEVFFYFYLLYMVVYSLIRNTTTKLGVASGPDGPDVPYTFGLIGDLGQTYDSNSTLSHYEMNPGKGQAVLFVGDLSYADRYPNHDNNRWDTWGRFVERSVAYQPWIWTAGNHEIDFVPDIGEIEPFKPFMNRYHTPYKSSGSISPLWYSIKRASAYIIVMSCYSSYGIYTPQYKWLEKELQGVNRTETPWLIVLVHSPFYSSYVHHYMEGETLRVMYEQWFVKYKVDVVFAGHVHAYERSERVSNIAYNIVNGLCEPISDESAPIYITIGDGGNSEGLLTDMMQPQPKYSAFREASFGHGLLEIKNRTHAYFSWNRNQDGNAVAADSVWLLNRFWRAQKKTWLDAF</sequence>
<dbReference type="PANTHER" id="PTHR22953">
    <property type="entry name" value="ACID PHOSPHATASE RELATED"/>
    <property type="match status" value="1"/>
</dbReference>
<comment type="cofactor">
    <cofactor evidence="3">
        <name>Fe cation</name>
        <dbReference type="ChEBI" id="CHEBI:24875"/>
    </cofactor>
</comment>
<dbReference type="Pfam" id="PF14008">
    <property type="entry name" value="Metallophos_C"/>
    <property type="match status" value="1"/>
</dbReference>
<keyword evidence="5" id="KW-0479">Metal-binding</keyword>
<keyword evidence="10" id="KW-0325">Glycoprotein</keyword>
<accession>A0A5S9X1W2</accession>
<evidence type="ECO:0000256" key="12">
    <source>
        <dbReference type="SAM" id="Phobius"/>
    </source>
</evidence>
<protein>
    <recommendedName>
        <fullName evidence="11">Purple acid phosphatase</fullName>
        <ecNumber evidence="11">3.1.3.2</ecNumber>
    </recommendedName>
</protein>
<evidence type="ECO:0000256" key="10">
    <source>
        <dbReference type="ARBA" id="ARBA00023180"/>
    </source>
</evidence>
<gene>
    <name evidence="16" type="ORF">C24_LOCUS8965</name>
</gene>
<dbReference type="PANTHER" id="PTHR22953:SF35">
    <property type="entry name" value="FE(3+)-ZN(2+) PURPLE ACID PHOSPHATASE 12"/>
    <property type="match status" value="1"/>
</dbReference>
<evidence type="ECO:0000256" key="11">
    <source>
        <dbReference type="RuleBase" id="RU361203"/>
    </source>
</evidence>
<evidence type="ECO:0000259" key="13">
    <source>
        <dbReference type="Pfam" id="PF00149"/>
    </source>
</evidence>
<dbReference type="InterPro" id="IPR029052">
    <property type="entry name" value="Metallo-depent_PP-like"/>
</dbReference>
<comment type="similarity">
    <text evidence="4 11">Belongs to the metallophosphoesterase superfamily. Purple acid phosphatase family.</text>
</comment>
<dbReference type="InterPro" id="IPR015914">
    <property type="entry name" value="PAPs_N"/>
</dbReference>
<comment type="cofactor">
    <cofactor evidence="2">
        <name>Zn(2+)</name>
        <dbReference type="ChEBI" id="CHEBI:29105"/>
    </cofactor>
</comment>
<dbReference type="InterPro" id="IPR004843">
    <property type="entry name" value="Calcineurin-like_PHP"/>
</dbReference>
<dbReference type="EMBL" id="CACSHJ010000088">
    <property type="protein sequence ID" value="CAA0372350.1"/>
    <property type="molecule type" value="Genomic_DNA"/>
</dbReference>
<evidence type="ECO:0000256" key="3">
    <source>
        <dbReference type="ARBA" id="ARBA00001962"/>
    </source>
</evidence>
<dbReference type="OrthoDB" id="45007at2759"/>
<evidence type="ECO:0000256" key="8">
    <source>
        <dbReference type="ARBA" id="ARBA00022833"/>
    </source>
</evidence>
<keyword evidence="7 11" id="KW-0378">Hydrolase</keyword>
<evidence type="ECO:0000256" key="2">
    <source>
        <dbReference type="ARBA" id="ARBA00001947"/>
    </source>
</evidence>
<keyword evidence="8" id="KW-0862">Zinc</keyword>
<keyword evidence="6" id="KW-0732">Signal</keyword>
<evidence type="ECO:0000256" key="9">
    <source>
        <dbReference type="ARBA" id="ARBA00023004"/>
    </source>
</evidence>
<dbReference type="InterPro" id="IPR041792">
    <property type="entry name" value="MPP_PAP"/>
</dbReference>
<proteinExistence type="inferred from homology"/>
<evidence type="ECO:0000259" key="14">
    <source>
        <dbReference type="Pfam" id="PF14008"/>
    </source>
</evidence>
<comment type="catalytic activity">
    <reaction evidence="1 11">
        <text>a phosphate monoester + H2O = an alcohol + phosphate</text>
        <dbReference type="Rhea" id="RHEA:15017"/>
        <dbReference type="ChEBI" id="CHEBI:15377"/>
        <dbReference type="ChEBI" id="CHEBI:30879"/>
        <dbReference type="ChEBI" id="CHEBI:43474"/>
        <dbReference type="ChEBI" id="CHEBI:67140"/>
        <dbReference type="EC" id="3.1.3.2"/>
    </reaction>
</comment>
<feature type="domain" description="Purple acid phosphatase C-terminal" evidence="14">
    <location>
        <begin position="397"/>
        <end position="456"/>
    </location>
</feature>
<keyword evidence="12" id="KW-1133">Transmembrane helix</keyword>
<evidence type="ECO:0000256" key="1">
    <source>
        <dbReference type="ARBA" id="ARBA00000032"/>
    </source>
</evidence>
<dbReference type="Gene3D" id="3.60.21.10">
    <property type="match status" value="1"/>
</dbReference>
<keyword evidence="9" id="KW-0408">Iron</keyword>
<feature type="domain" description="Calcineurin-like phosphoesterase" evidence="13">
    <location>
        <begin position="173"/>
        <end position="371"/>
    </location>
</feature>
<evidence type="ECO:0000256" key="4">
    <source>
        <dbReference type="ARBA" id="ARBA00008723"/>
    </source>
</evidence>
<dbReference type="InterPro" id="IPR039331">
    <property type="entry name" value="PAPs-like"/>
</dbReference>
<evidence type="ECO:0000256" key="6">
    <source>
        <dbReference type="ARBA" id="ARBA00022729"/>
    </source>
</evidence>
<dbReference type="GO" id="GO:0046872">
    <property type="term" value="F:metal ion binding"/>
    <property type="evidence" value="ECO:0007669"/>
    <property type="project" value="UniProtKB-KW"/>
</dbReference>
<dbReference type="Proteomes" id="UP000434276">
    <property type="component" value="Unassembled WGS sequence"/>
</dbReference>
<feature type="domain" description="Purple acid phosphatase N-terminal" evidence="15">
    <location>
        <begin position="60"/>
        <end position="131"/>
    </location>
</feature>
<dbReference type="CDD" id="cd00839">
    <property type="entry name" value="MPP_PAPs"/>
    <property type="match status" value="1"/>
</dbReference>
<evidence type="ECO:0000256" key="7">
    <source>
        <dbReference type="ARBA" id="ARBA00022801"/>
    </source>
</evidence>
<dbReference type="InterPro" id="IPR025733">
    <property type="entry name" value="PAPs_C"/>
</dbReference>